<feature type="region of interest" description="Disordered" evidence="8">
    <location>
        <begin position="1"/>
        <end position="52"/>
    </location>
</feature>
<dbReference type="InterPro" id="IPR005122">
    <property type="entry name" value="Uracil-DNA_glycosylase-like"/>
</dbReference>
<accession>A0ABM0H1J8</accession>
<dbReference type="InterPro" id="IPR036895">
    <property type="entry name" value="Uracil-DNA_glycosylase-like_sf"/>
</dbReference>
<dbReference type="NCBIfam" id="NF003589">
    <property type="entry name" value="PRK05254.1-2"/>
    <property type="match status" value="1"/>
</dbReference>
<evidence type="ECO:0000256" key="5">
    <source>
        <dbReference type="HAMAP-Rule" id="MF_03166"/>
    </source>
</evidence>
<evidence type="ECO:0000313" key="10">
    <source>
        <dbReference type="Proteomes" id="UP000694865"/>
    </source>
</evidence>
<proteinExistence type="inferred from homology"/>
<dbReference type="NCBIfam" id="NF003592">
    <property type="entry name" value="PRK05254.1-5"/>
    <property type="match status" value="1"/>
</dbReference>
<dbReference type="Gene3D" id="3.40.470.10">
    <property type="entry name" value="Uracil-DNA glycosylase-like domain"/>
    <property type="match status" value="1"/>
</dbReference>
<comment type="similarity">
    <text evidence="1 5 7">Belongs to the uracil-DNA glycosylase (UDG) superfamily. UNG family.</text>
</comment>
<organism evidence="10 11">
    <name type="scientific">Saccoglossus kowalevskii</name>
    <name type="common">Acorn worm</name>
    <dbReference type="NCBI Taxonomy" id="10224"/>
    <lineage>
        <taxon>Eukaryota</taxon>
        <taxon>Metazoa</taxon>
        <taxon>Hemichordata</taxon>
        <taxon>Enteropneusta</taxon>
        <taxon>Harrimaniidae</taxon>
        <taxon>Saccoglossus</taxon>
    </lineage>
</organism>
<dbReference type="PROSITE" id="PS00130">
    <property type="entry name" value="U_DNA_GLYCOSYLASE"/>
    <property type="match status" value="1"/>
</dbReference>
<dbReference type="InterPro" id="IPR018085">
    <property type="entry name" value="Ura-DNA_Glyclase_AS"/>
</dbReference>
<keyword evidence="5" id="KW-0539">Nucleus</keyword>
<dbReference type="InterPro" id="IPR002043">
    <property type="entry name" value="UDG_fam1"/>
</dbReference>
<dbReference type="NCBIfam" id="TIGR00628">
    <property type="entry name" value="ung"/>
    <property type="match status" value="1"/>
</dbReference>
<dbReference type="PANTHER" id="PTHR11264">
    <property type="entry name" value="URACIL-DNA GLYCOSYLASE"/>
    <property type="match status" value="1"/>
</dbReference>
<feature type="compositionally biased region" description="Basic and acidic residues" evidence="8">
    <location>
        <begin position="40"/>
        <end position="52"/>
    </location>
</feature>
<evidence type="ECO:0000313" key="11">
    <source>
        <dbReference type="RefSeq" id="XP_002742155.1"/>
    </source>
</evidence>
<evidence type="ECO:0000256" key="7">
    <source>
        <dbReference type="RuleBase" id="RU003780"/>
    </source>
</evidence>
<evidence type="ECO:0000259" key="9">
    <source>
        <dbReference type="SMART" id="SM00986"/>
    </source>
</evidence>
<dbReference type="CDD" id="cd10027">
    <property type="entry name" value="UDG-F1-like"/>
    <property type="match status" value="1"/>
</dbReference>
<dbReference type="Proteomes" id="UP000694865">
    <property type="component" value="Unplaced"/>
</dbReference>
<keyword evidence="5" id="KW-0496">Mitochondrion</keyword>
<dbReference type="EC" id="3.2.2.27" evidence="5 7"/>
<reference evidence="11" key="1">
    <citation type="submission" date="2025-08" db="UniProtKB">
        <authorList>
            <consortium name="RefSeq"/>
        </authorList>
    </citation>
    <scope>IDENTIFICATION</scope>
    <source>
        <tissue evidence="11">Testes</tissue>
    </source>
</reference>
<feature type="domain" description="Uracil-DNA glycosylase-like" evidence="9">
    <location>
        <begin position="114"/>
        <end position="274"/>
    </location>
</feature>
<keyword evidence="10" id="KW-1185">Reference proteome</keyword>
<protein>
    <recommendedName>
        <fullName evidence="5 7">Uracil-DNA glycosylase</fullName>
        <shortName evidence="5">UDG</shortName>
        <ecNumber evidence="5 7">3.2.2.27</ecNumber>
    </recommendedName>
</protein>
<dbReference type="Pfam" id="PF03167">
    <property type="entry name" value="UDG"/>
    <property type="match status" value="1"/>
</dbReference>
<evidence type="ECO:0000256" key="8">
    <source>
        <dbReference type="SAM" id="MobiDB-lite"/>
    </source>
</evidence>
<name>A0ABM0H1J8_SACKO</name>
<dbReference type="GeneID" id="100371953"/>
<feature type="active site" description="Proton acceptor" evidence="5 6">
    <location>
        <position position="129"/>
    </location>
</feature>
<comment type="function">
    <text evidence="5 7">Excises uracil residues from the DNA which can arise as a result of misincorporation of dUMP residues by DNA polymerase or due to deamination of cytosine.</text>
</comment>
<evidence type="ECO:0000256" key="6">
    <source>
        <dbReference type="PROSITE-ProRule" id="PRU10072"/>
    </source>
</evidence>
<dbReference type="RefSeq" id="XP_002742155.1">
    <property type="nucleotide sequence ID" value="XM_002742109.2"/>
</dbReference>
<evidence type="ECO:0000256" key="2">
    <source>
        <dbReference type="ARBA" id="ARBA00022763"/>
    </source>
</evidence>
<comment type="subcellular location">
    <subcellularLocation>
        <location evidence="5">Mitochondrion</location>
    </subcellularLocation>
    <subcellularLocation>
        <location evidence="5">Nucleus</location>
    </subcellularLocation>
</comment>
<dbReference type="NCBIfam" id="NF003588">
    <property type="entry name" value="PRK05254.1-1"/>
    <property type="match status" value="1"/>
</dbReference>
<comment type="catalytic activity">
    <reaction evidence="5 7">
        <text>Hydrolyzes single-stranded DNA or mismatched double-stranded DNA and polynucleotides, releasing free uracil.</text>
        <dbReference type="EC" id="3.2.2.27"/>
    </reaction>
</comment>
<dbReference type="SMART" id="SM00986">
    <property type="entry name" value="UDG"/>
    <property type="match status" value="1"/>
</dbReference>
<dbReference type="SMART" id="SM00987">
    <property type="entry name" value="UreE_C"/>
    <property type="match status" value="1"/>
</dbReference>
<keyword evidence="2 5" id="KW-0227">DNA damage</keyword>
<dbReference type="SUPFAM" id="SSF52141">
    <property type="entry name" value="Uracil-DNA glycosylase-like"/>
    <property type="match status" value="1"/>
</dbReference>
<evidence type="ECO:0000256" key="4">
    <source>
        <dbReference type="ARBA" id="ARBA00023204"/>
    </source>
</evidence>
<sequence length="287" mass="32281">MAPKRKLDSGSGETTSKKLPKVETKALRSPGGRGTSKSVKKSETPSKSNAEKSDFDLLSYLHDKSWKAKIEEMLKTDQRSKNNFHSIKNYLEGEYKKTGVTIFPPKEQIFNSLHLTPLDKVKVCIVGQDPYHDNGQAHGLSFSVPKGIKKPPSLKNIFKELKVEYPDFSEPDHGCLEKWAEQGVLLLNATLTVEAHKSNSHAKIGWMKFTDTLIKIINDNCEDVVFILWGLFAHKKGKIINKTKHHVIETAHPSPLSVKKFMNCKCFLKADALLEKAGKMAVNWKDL</sequence>
<evidence type="ECO:0000256" key="1">
    <source>
        <dbReference type="ARBA" id="ARBA00008184"/>
    </source>
</evidence>
<keyword evidence="3 5" id="KW-0378">Hydrolase</keyword>
<gene>
    <name evidence="11" type="primary">LOC100371953</name>
</gene>
<dbReference type="HAMAP" id="MF_00148">
    <property type="entry name" value="UDG"/>
    <property type="match status" value="1"/>
</dbReference>
<dbReference type="PANTHER" id="PTHR11264:SF7">
    <property type="entry name" value="URACIL-DNA GLYCOSYLASE"/>
    <property type="match status" value="1"/>
</dbReference>
<keyword evidence="4 5" id="KW-0234">DNA repair</keyword>
<evidence type="ECO:0000256" key="3">
    <source>
        <dbReference type="ARBA" id="ARBA00022801"/>
    </source>
</evidence>